<proteinExistence type="predicted"/>
<evidence type="ECO:0000256" key="1">
    <source>
        <dbReference type="SAM" id="SignalP"/>
    </source>
</evidence>
<gene>
    <name evidence="2" type="ORF">EZ456_02085</name>
</gene>
<dbReference type="Proteomes" id="UP000293925">
    <property type="component" value="Unassembled WGS sequence"/>
</dbReference>
<sequence>MRFFLLAVFTCFIGNVQAQSGCVVGGMYIYNVPDGTFGGVPAFRVENPVTSYGVLTSLYCVAYGAPSTCYVNSSSYMPSYGTLVTYSALPCPVDDYILPIMGIMGLLAFYQIRNIPNLI</sequence>
<dbReference type="AlphaFoldDB" id="A0A4R0Q015"/>
<accession>A0A4R0Q015</accession>
<feature type="chain" id="PRO_5020271654" evidence="1">
    <location>
        <begin position="19"/>
        <end position="119"/>
    </location>
</feature>
<organism evidence="2 3">
    <name type="scientific">Pedobacter psychrodurus</name>
    <dbReference type="NCBI Taxonomy" id="2530456"/>
    <lineage>
        <taxon>Bacteria</taxon>
        <taxon>Pseudomonadati</taxon>
        <taxon>Bacteroidota</taxon>
        <taxon>Sphingobacteriia</taxon>
        <taxon>Sphingobacteriales</taxon>
        <taxon>Sphingobacteriaceae</taxon>
        <taxon>Pedobacter</taxon>
    </lineage>
</organism>
<reference evidence="2 3" key="1">
    <citation type="submission" date="2019-02" db="EMBL/GenBank/DDBJ databases">
        <title>Pedobacter sp. RP-3-21 sp. nov., isolated from Arctic soil.</title>
        <authorList>
            <person name="Dahal R.H."/>
        </authorList>
    </citation>
    <scope>NUCLEOTIDE SEQUENCE [LARGE SCALE GENOMIC DNA]</scope>
    <source>
        <strain evidence="2 3">RP-3-21</strain>
    </source>
</reference>
<evidence type="ECO:0000313" key="2">
    <source>
        <dbReference type="EMBL" id="TCD28973.1"/>
    </source>
</evidence>
<protein>
    <submittedName>
        <fullName evidence="2">Uncharacterized protein</fullName>
    </submittedName>
</protein>
<name>A0A4R0Q015_9SPHI</name>
<comment type="caution">
    <text evidence="2">The sequence shown here is derived from an EMBL/GenBank/DDBJ whole genome shotgun (WGS) entry which is preliminary data.</text>
</comment>
<keyword evidence="3" id="KW-1185">Reference proteome</keyword>
<dbReference type="EMBL" id="SJSO01000002">
    <property type="protein sequence ID" value="TCD28973.1"/>
    <property type="molecule type" value="Genomic_DNA"/>
</dbReference>
<feature type="signal peptide" evidence="1">
    <location>
        <begin position="1"/>
        <end position="18"/>
    </location>
</feature>
<keyword evidence="1" id="KW-0732">Signal</keyword>
<evidence type="ECO:0000313" key="3">
    <source>
        <dbReference type="Proteomes" id="UP000293925"/>
    </source>
</evidence>